<evidence type="ECO:0000313" key="5">
    <source>
        <dbReference type="Proteomes" id="UP001603857"/>
    </source>
</evidence>
<sequence>MVGASWLRTLWKTQRKNDSNSEKAVIGVLAFEVASLMSKLVNLWQSSSDKQVAKLREEITNSVGIKKLVSDDENLIVRLISLEMLENMAHVAASVARLAKKCSDPSLKDFENVFDEFITFGVDPYRWGFSFKKMEKKVKRMEKFISTNATLYQEMEQLADLEQTIGRMKAYTEADELNLIDYQKKVAWKRLEVKNLKANSLWNRTYDYTVHFLARSLFTIFSRINNVFGIQEIIDVRKTKNGPVSDHAHGSRSVSELLQPSVQPSSKARFASGPLGAFAPKSRPNARTNKASMFPSDVGDSSTKSGLISVKNRGFNFFSGPLGRNSKKPVPDNGTNKNSKIWNFHGPSTTVNGKETNTTHNRLPQLEPFKGSKAADRSSVIDSHSSPNYSAHLATLNVSNANANHVTPGKEVHRTQSTFSYLCRLKAPSESLGAASLALHYANVIIMIEKLATSPYLIGLDARDDLYNMLPRRVRAALRTKLKPYSKAMASAVYDTVLAEEWTEAMTGILEWLAPLAHNMLRWQSERSYEQHCFVSRTNVLLVQTLYFANQEKTEAIITELLVGLNYVWRYARELNKKALLDSGSGMVDNGYSQLSG</sequence>
<protein>
    <submittedName>
        <fullName evidence="4">Uncharacterized protein</fullName>
    </submittedName>
</protein>
<evidence type="ECO:0000259" key="2">
    <source>
        <dbReference type="Pfam" id="PF05003"/>
    </source>
</evidence>
<feature type="region of interest" description="Disordered" evidence="1">
    <location>
        <begin position="241"/>
        <end position="305"/>
    </location>
</feature>
<keyword evidence="5" id="KW-1185">Reference proteome</keyword>
<feature type="domain" description="DUF668" evidence="2">
    <location>
        <begin position="432"/>
        <end position="522"/>
    </location>
</feature>
<dbReference type="PANTHER" id="PTHR31371:SF20">
    <property type="entry name" value="OS12G0146500 PROTEIN"/>
    <property type="match status" value="1"/>
</dbReference>
<feature type="region of interest" description="Disordered" evidence="1">
    <location>
        <begin position="318"/>
        <end position="386"/>
    </location>
</feature>
<accession>A0ABD1LN13</accession>
<dbReference type="EMBL" id="JBGMDY010000008">
    <property type="protein sequence ID" value="KAL2324910.1"/>
    <property type="molecule type" value="Genomic_DNA"/>
</dbReference>
<feature type="domain" description="DUF3475" evidence="3">
    <location>
        <begin position="28"/>
        <end position="84"/>
    </location>
</feature>
<organism evidence="4 5">
    <name type="scientific">Flemingia macrophylla</name>
    <dbReference type="NCBI Taxonomy" id="520843"/>
    <lineage>
        <taxon>Eukaryota</taxon>
        <taxon>Viridiplantae</taxon>
        <taxon>Streptophyta</taxon>
        <taxon>Embryophyta</taxon>
        <taxon>Tracheophyta</taxon>
        <taxon>Spermatophyta</taxon>
        <taxon>Magnoliopsida</taxon>
        <taxon>eudicotyledons</taxon>
        <taxon>Gunneridae</taxon>
        <taxon>Pentapetalae</taxon>
        <taxon>rosids</taxon>
        <taxon>fabids</taxon>
        <taxon>Fabales</taxon>
        <taxon>Fabaceae</taxon>
        <taxon>Papilionoideae</taxon>
        <taxon>50 kb inversion clade</taxon>
        <taxon>NPAAA clade</taxon>
        <taxon>indigoferoid/millettioid clade</taxon>
        <taxon>Phaseoleae</taxon>
        <taxon>Flemingia</taxon>
    </lineage>
</organism>
<dbReference type="PANTHER" id="PTHR31371">
    <property type="entry name" value="BNAC09G50660D PROTEIN"/>
    <property type="match status" value="1"/>
</dbReference>
<reference evidence="4 5" key="1">
    <citation type="submission" date="2024-08" db="EMBL/GenBank/DDBJ databases">
        <title>Insights into the chromosomal genome structure of Flemingia macrophylla.</title>
        <authorList>
            <person name="Ding Y."/>
            <person name="Zhao Y."/>
            <person name="Bi W."/>
            <person name="Wu M."/>
            <person name="Zhao G."/>
            <person name="Gong Y."/>
            <person name="Li W."/>
            <person name="Zhang P."/>
        </authorList>
    </citation>
    <scope>NUCLEOTIDE SEQUENCE [LARGE SCALE GENOMIC DNA]</scope>
    <source>
        <strain evidence="4">DYQJB</strain>
        <tissue evidence="4">Leaf</tissue>
    </source>
</reference>
<dbReference type="AlphaFoldDB" id="A0ABD1LN13"/>
<dbReference type="Proteomes" id="UP001603857">
    <property type="component" value="Unassembled WGS sequence"/>
</dbReference>
<evidence type="ECO:0000256" key="1">
    <source>
        <dbReference type="SAM" id="MobiDB-lite"/>
    </source>
</evidence>
<dbReference type="InterPro" id="IPR007700">
    <property type="entry name" value="DUF668"/>
</dbReference>
<name>A0ABD1LN13_9FABA</name>
<dbReference type="Pfam" id="PF05003">
    <property type="entry name" value="DUF668"/>
    <property type="match status" value="1"/>
</dbReference>
<feature type="compositionally biased region" description="Polar residues" evidence="1">
    <location>
        <begin position="252"/>
        <end position="266"/>
    </location>
</feature>
<evidence type="ECO:0000259" key="3">
    <source>
        <dbReference type="Pfam" id="PF11961"/>
    </source>
</evidence>
<proteinExistence type="predicted"/>
<feature type="compositionally biased region" description="Polar residues" evidence="1">
    <location>
        <begin position="333"/>
        <end position="362"/>
    </location>
</feature>
<evidence type="ECO:0000313" key="4">
    <source>
        <dbReference type="EMBL" id="KAL2324910.1"/>
    </source>
</evidence>
<dbReference type="Pfam" id="PF11961">
    <property type="entry name" value="DUF3475"/>
    <property type="match status" value="1"/>
</dbReference>
<gene>
    <name evidence="4" type="ORF">Fmac_023968</name>
</gene>
<comment type="caution">
    <text evidence="4">The sequence shown here is derived from an EMBL/GenBank/DDBJ whole genome shotgun (WGS) entry which is preliminary data.</text>
</comment>
<dbReference type="InterPro" id="IPR021864">
    <property type="entry name" value="DUF3475"/>
</dbReference>